<dbReference type="SUPFAM" id="SSF53448">
    <property type="entry name" value="Nucleotide-diphospho-sugar transferases"/>
    <property type="match status" value="1"/>
</dbReference>
<keyword evidence="7" id="KW-1185">Reference proteome</keyword>
<comment type="caution">
    <text evidence="6">The sequence shown here is derived from an EMBL/GenBank/DDBJ whole genome shotgun (WGS) entry which is preliminary data.</text>
</comment>
<dbReference type="Pfam" id="PF00535">
    <property type="entry name" value="Glycos_transf_2"/>
    <property type="match status" value="1"/>
</dbReference>
<keyword evidence="4" id="KW-0812">Transmembrane</keyword>
<evidence type="ECO:0000313" key="7">
    <source>
        <dbReference type="Proteomes" id="UP000252249"/>
    </source>
</evidence>
<dbReference type="AlphaFoldDB" id="A0A368PAF8"/>
<feature type="domain" description="Glycosyltransferase 2-like" evidence="5">
    <location>
        <begin position="45"/>
        <end position="179"/>
    </location>
</feature>
<dbReference type="EMBL" id="QPIG01000001">
    <property type="protein sequence ID" value="RCU58789.1"/>
    <property type="molecule type" value="Genomic_DNA"/>
</dbReference>
<feature type="transmembrane region" description="Helical" evidence="4">
    <location>
        <begin position="283"/>
        <end position="303"/>
    </location>
</feature>
<dbReference type="PANTHER" id="PTHR43630:SF1">
    <property type="entry name" value="POLY-BETA-1,6-N-ACETYL-D-GLUCOSAMINE SYNTHASE"/>
    <property type="match status" value="1"/>
</dbReference>
<evidence type="ECO:0000256" key="3">
    <source>
        <dbReference type="ARBA" id="ARBA00022679"/>
    </source>
</evidence>
<dbReference type="PANTHER" id="PTHR43630">
    <property type="entry name" value="POLY-BETA-1,6-N-ACETYL-D-GLUCOSAMINE SYNTHASE"/>
    <property type="match status" value="1"/>
</dbReference>
<dbReference type="InterPro" id="IPR029044">
    <property type="entry name" value="Nucleotide-diphossugar_trans"/>
</dbReference>
<evidence type="ECO:0000259" key="5">
    <source>
        <dbReference type="Pfam" id="PF00535"/>
    </source>
</evidence>
<keyword evidence="2" id="KW-0328">Glycosyltransferase</keyword>
<dbReference type="Gene3D" id="3.90.550.10">
    <property type="entry name" value="Spore Coat Polysaccharide Biosynthesis Protein SpsA, Chain A"/>
    <property type="match status" value="1"/>
</dbReference>
<dbReference type="OrthoDB" id="9800276at2"/>
<evidence type="ECO:0000313" key="6">
    <source>
        <dbReference type="EMBL" id="RCU58789.1"/>
    </source>
</evidence>
<keyword evidence="3 6" id="KW-0808">Transferase</keyword>
<feature type="transmembrane region" description="Helical" evidence="4">
    <location>
        <begin position="309"/>
        <end position="327"/>
    </location>
</feature>
<gene>
    <name evidence="6" type="ORF">DU428_05310</name>
</gene>
<evidence type="ECO:0000256" key="2">
    <source>
        <dbReference type="ARBA" id="ARBA00022676"/>
    </source>
</evidence>
<feature type="transmembrane region" description="Helical" evidence="4">
    <location>
        <begin position="339"/>
        <end position="359"/>
    </location>
</feature>
<protein>
    <submittedName>
        <fullName evidence="6">Glycosyltransferase</fullName>
    </submittedName>
</protein>
<evidence type="ECO:0000256" key="4">
    <source>
        <dbReference type="SAM" id="Phobius"/>
    </source>
</evidence>
<dbReference type="Proteomes" id="UP000252249">
    <property type="component" value="Unassembled WGS sequence"/>
</dbReference>
<keyword evidence="4" id="KW-0472">Membrane</keyword>
<accession>A0A368PAF8</accession>
<keyword evidence="4" id="KW-1133">Transmembrane helix</keyword>
<comment type="similarity">
    <text evidence="1">Belongs to the glycosyltransferase 2 family.</text>
</comment>
<proteinExistence type="inferred from homology"/>
<reference evidence="6 7" key="1">
    <citation type="submission" date="2018-07" db="EMBL/GenBank/DDBJ databases">
        <title>Oceanihabitans testaceum sp. nov., isolated from marine sediment.</title>
        <authorList>
            <person name="Li C.-M."/>
        </authorList>
    </citation>
    <scope>NUCLEOTIDE SEQUENCE [LARGE SCALE GENOMIC DNA]</scope>
    <source>
        <strain evidence="6 7">S9-10</strain>
    </source>
</reference>
<sequence>MIVLNIIFYSFIIVVSIQIAYYLFIFSKFAFLKPTKETANNKPVSVIVCAKNEAENLRTFLPFILSQEYPGFQVVLINDNSHDETLDVMEEFAEKHNCIKIVNVRPTEAFYGNKKYALTLGIKASKHELLLFTDADCKPSSKYWLADMSSHFNDKKSVVLGYGAYAKVKNSFLNKLIRFETLLTALQYFSFAKAGIPYMGVGRNLAYTKEEFFNANGFIGHIQIRSGDDDLFINQVATEENTAIAFSKKSFTISSPKTTFSDWILQKRRHISTAKHYKPAHRAMLVAFYISQFLFWFLLIPLLISTFNWEIVVVLTALRLIFFYIIFGKTSKKLNEKDLIFFLPFLEIFLIGMQLTIFIKNLIAKPKTWK</sequence>
<dbReference type="RefSeq" id="WP_072349859.1">
    <property type="nucleotide sequence ID" value="NZ_JAWVXR010000003.1"/>
</dbReference>
<feature type="transmembrane region" description="Helical" evidence="4">
    <location>
        <begin position="6"/>
        <end position="26"/>
    </location>
</feature>
<dbReference type="GO" id="GO:0016757">
    <property type="term" value="F:glycosyltransferase activity"/>
    <property type="evidence" value="ECO:0007669"/>
    <property type="project" value="UniProtKB-KW"/>
</dbReference>
<organism evidence="6 7">
    <name type="scientific">Oceanihabitans sediminis</name>
    <dbReference type="NCBI Taxonomy" id="1812012"/>
    <lineage>
        <taxon>Bacteria</taxon>
        <taxon>Pseudomonadati</taxon>
        <taxon>Bacteroidota</taxon>
        <taxon>Flavobacteriia</taxon>
        <taxon>Flavobacteriales</taxon>
        <taxon>Flavobacteriaceae</taxon>
        <taxon>Oceanihabitans</taxon>
    </lineage>
</organism>
<evidence type="ECO:0000256" key="1">
    <source>
        <dbReference type="ARBA" id="ARBA00006739"/>
    </source>
</evidence>
<name>A0A368PAF8_9FLAO</name>
<dbReference type="InterPro" id="IPR001173">
    <property type="entry name" value="Glyco_trans_2-like"/>
</dbReference>